<reference evidence="2" key="1">
    <citation type="journal article" date="2017" name="Genome Biol.">
        <title>Comparative genomics reveals high biological diversity and specific adaptations in the industrially and medically important fungal genus Aspergillus.</title>
        <authorList>
            <person name="de Vries R.P."/>
            <person name="Riley R."/>
            <person name="Wiebenga A."/>
            <person name="Aguilar-Osorio G."/>
            <person name="Amillis S."/>
            <person name="Uchima C.A."/>
            <person name="Anderluh G."/>
            <person name="Asadollahi M."/>
            <person name="Askin M."/>
            <person name="Barry K."/>
            <person name="Battaglia E."/>
            <person name="Bayram O."/>
            <person name="Benocci T."/>
            <person name="Braus-Stromeyer S.A."/>
            <person name="Caldana C."/>
            <person name="Canovas D."/>
            <person name="Cerqueira G.C."/>
            <person name="Chen F."/>
            <person name="Chen W."/>
            <person name="Choi C."/>
            <person name="Clum A."/>
            <person name="Dos Santos R.A."/>
            <person name="Damasio A.R."/>
            <person name="Diallinas G."/>
            <person name="Emri T."/>
            <person name="Fekete E."/>
            <person name="Flipphi M."/>
            <person name="Freyberg S."/>
            <person name="Gallo A."/>
            <person name="Gournas C."/>
            <person name="Habgood R."/>
            <person name="Hainaut M."/>
            <person name="Harispe M.L."/>
            <person name="Henrissat B."/>
            <person name="Hilden K.S."/>
            <person name="Hope R."/>
            <person name="Hossain A."/>
            <person name="Karabika E."/>
            <person name="Karaffa L."/>
            <person name="Karanyi Z."/>
            <person name="Krasevec N."/>
            <person name="Kuo A."/>
            <person name="Kusch H."/>
            <person name="LaButti K."/>
            <person name="Lagendijk E.L."/>
            <person name="Lapidus A."/>
            <person name="Levasseur A."/>
            <person name="Lindquist E."/>
            <person name="Lipzen A."/>
            <person name="Logrieco A.F."/>
            <person name="MacCabe A."/>
            <person name="Maekelae M.R."/>
            <person name="Malavazi I."/>
            <person name="Melin P."/>
            <person name="Meyer V."/>
            <person name="Mielnichuk N."/>
            <person name="Miskei M."/>
            <person name="Molnar A.P."/>
            <person name="Mule G."/>
            <person name="Ngan C.Y."/>
            <person name="Orejas M."/>
            <person name="Orosz E."/>
            <person name="Ouedraogo J.P."/>
            <person name="Overkamp K.M."/>
            <person name="Park H.-S."/>
            <person name="Perrone G."/>
            <person name="Piumi F."/>
            <person name="Punt P.J."/>
            <person name="Ram A.F."/>
            <person name="Ramon A."/>
            <person name="Rauscher S."/>
            <person name="Record E."/>
            <person name="Riano-Pachon D.M."/>
            <person name="Robert V."/>
            <person name="Roehrig J."/>
            <person name="Ruller R."/>
            <person name="Salamov A."/>
            <person name="Salih N.S."/>
            <person name="Samson R.A."/>
            <person name="Sandor E."/>
            <person name="Sanguinetti M."/>
            <person name="Schuetze T."/>
            <person name="Sepcic K."/>
            <person name="Shelest E."/>
            <person name="Sherlock G."/>
            <person name="Sophianopoulou V."/>
            <person name="Squina F.M."/>
            <person name="Sun H."/>
            <person name="Susca A."/>
            <person name="Todd R.B."/>
            <person name="Tsang A."/>
            <person name="Unkles S.E."/>
            <person name="van de Wiele N."/>
            <person name="van Rossen-Uffink D."/>
            <person name="Oliveira J.V."/>
            <person name="Vesth T.C."/>
            <person name="Visser J."/>
            <person name="Yu J.-H."/>
            <person name="Zhou M."/>
            <person name="Andersen M.R."/>
            <person name="Archer D.B."/>
            <person name="Baker S.E."/>
            <person name="Benoit I."/>
            <person name="Brakhage A.A."/>
            <person name="Braus G.H."/>
            <person name="Fischer R."/>
            <person name="Frisvad J.C."/>
            <person name="Goldman G.H."/>
            <person name="Houbraken J."/>
            <person name="Oakley B."/>
            <person name="Pocsi I."/>
            <person name="Scazzocchio C."/>
            <person name="Seiboth B."/>
            <person name="vanKuyk P.A."/>
            <person name="Wortman J."/>
            <person name="Dyer P.S."/>
            <person name="Grigoriev I.V."/>
        </authorList>
    </citation>
    <scope>NUCLEOTIDE SEQUENCE [LARGE SCALE GENOMIC DNA]</scope>
    <source>
        <strain evidence="2">CBS 134.48</strain>
    </source>
</reference>
<dbReference type="STRING" id="767770.A0A1L9MV84"/>
<evidence type="ECO:0000313" key="1">
    <source>
        <dbReference type="EMBL" id="OJI80958.1"/>
    </source>
</evidence>
<dbReference type="VEuPathDB" id="FungiDB:ASPTUDRAFT_46203"/>
<protein>
    <submittedName>
        <fullName evidence="1">Uncharacterized protein</fullName>
    </submittedName>
</protein>
<organism evidence="1 2">
    <name type="scientific">Aspergillus tubingensis (strain CBS 134.48)</name>
    <dbReference type="NCBI Taxonomy" id="767770"/>
    <lineage>
        <taxon>Eukaryota</taxon>
        <taxon>Fungi</taxon>
        <taxon>Dikarya</taxon>
        <taxon>Ascomycota</taxon>
        <taxon>Pezizomycotina</taxon>
        <taxon>Eurotiomycetes</taxon>
        <taxon>Eurotiomycetidae</taxon>
        <taxon>Eurotiales</taxon>
        <taxon>Aspergillaceae</taxon>
        <taxon>Aspergillus</taxon>
        <taxon>Aspergillus subgen. Circumdati</taxon>
    </lineage>
</organism>
<dbReference type="AlphaFoldDB" id="A0A1L9MV84"/>
<proteinExistence type="predicted"/>
<keyword evidence="2" id="KW-1185">Reference proteome</keyword>
<dbReference type="Proteomes" id="UP000184304">
    <property type="component" value="Unassembled WGS sequence"/>
</dbReference>
<dbReference type="OMA" id="EDISQHC"/>
<evidence type="ECO:0000313" key="2">
    <source>
        <dbReference type="Proteomes" id="UP000184304"/>
    </source>
</evidence>
<dbReference type="OrthoDB" id="4442598at2759"/>
<gene>
    <name evidence="1" type="ORF">ASPTUDRAFT_46203</name>
</gene>
<dbReference type="EMBL" id="KV878206">
    <property type="protein sequence ID" value="OJI80958.1"/>
    <property type="molecule type" value="Genomic_DNA"/>
</dbReference>
<sequence>MSLYSHLCVLSRRRALRSFYISPSLRRHVSIDVNSRASYTEPTPSHLVRFALTGTTKPSHNDVSNPELDKHLSDIFLGDWPLVSLPPPFWSSSGRQPQNPDEIALFKALKHDVRNLRHLQVLIERTVNEVEGSLLLQTQSCALLAQALNRCQRKNSYGEILSALNAIITRLERLGLPRTSNLYFLGMYYAALSLSAPALERFLDGYLSVGLWPMDSLASKSLVNALLNALHYQSFREVTIDTSAILELIEGGKQRRKKTLHDLLSWGDSAGPAMHRGHYLCLLAKLRSKDLLSEVWKQAMWRLSPSTSPEMYQCMYSCIVTLTESGDVVQAMDYLQEVSKHSQGMLPGISEFKDVNTLLESEVIGPLLPRMAGEKEYLKLLEAQLIQIEHKLGLSWDSEGPFHTNISDPHSIISDLPLFNIDGDSTGYESVARLITEINASGCSRSATDLGKIAELLEEHEGDIIPVSLPSTEGQDEEYAWFPQYSPVQCSGASPSAGKEGTESWTPSTLGLVRVSCDRSGSPLERSIHVMQLGRLARRARCPHDQDPSYDNPWEETEHMIAWDRVYGQLIAVYVGPSDGPIESRIESRAARARSSIEAITTVSLHGDTAPTSQGDLISFIGNASMHYYIEEDPSPDLML</sequence>
<name>A0A1L9MV84_ASPTC</name>
<accession>A0A1L9MV84</accession>